<dbReference type="Proteomes" id="UP000184330">
    <property type="component" value="Unassembled WGS sequence"/>
</dbReference>
<evidence type="ECO:0000256" key="3">
    <source>
        <dbReference type="SAM" id="SignalP"/>
    </source>
</evidence>
<keyword evidence="5" id="KW-1185">Reference proteome</keyword>
<gene>
    <name evidence="4" type="ORF">PAC_11176</name>
</gene>
<dbReference type="EMBL" id="FJOG01000018">
    <property type="protein sequence ID" value="CZR61280.1"/>
    <property type="molecule type" value="Genomic_DNA"/>
</dbReference>
<name>A0A1L7X8D4_9HELO</name>
<sequence length="326" mass="34841">MYSLLTALRYVATLATAFTTSYTALPNEHSLTVTFPTLSAPPRYTVLSPSENITGTRFPTPLPMFVITEVAEIVISTNGQVLGTEMLALTPQPPPTTFATVTGLPPSTTDTNSMIASDSATATGASMSASSATSDVDITNIDKQTGACTSFNCWSEGEQHGSISIVVILSLLSLVFLILWAMRQKSKRRRHAASNVTSQYDTDSEDLSEEDVRISGVPALASTGLISIPTEQVHQYPKHEQPPTPDPRTYQYLVPYEPNPRPPSGTSIRDWAYPDSVTALGTDIGEPSGPKTRRQSTIASSKTPSGIGDRVVQYNVPAVVGDSGSE</sequence>
<keyword evidence="2" id="KW-1133">Transmembrane helix</keyword>
<proteinExistence type="predicted"/>
<feature type="chain" id="PRO_5012566712" evidence="3">
    <location>
        <begin position="18"/>
        <end position="326"/>
    </location>
</feature>
<keyword evidence="2" id="KW-0812">Transmembrane</keyword>
<accession>A0A1L7X8D4</accession>
<feature type="region of interest" description="Disordered" evidence="1">
    <location>
        <begin position="190"/>
        <end position="211"/>
    </location>
</feature>
<evidence type="ECO:0000313" key="5">
    <source>
        <dbReference type="Proteomes" id="UP000184330"/>
    </source>
</evidence>
<evidence type="ECO:0000313" key="4">
    <source>
        <dbReference type="EMBL" id="CZR61280.1"/>
    </source>
</evidence>
<feature type="transmembrane region" description="Helical" evidence="2">
    <location>
        <begin position="161"/>
        <end position="181"/>
    </location>
</feature>
<keyword evidence="3" id="KW-0732">Signal</keyword>
<feature type="compositionally biased region" description="Polar residues" evidence="1">
    <location>
        <begin position="295"/>
        <end position="304"/>
    </location>
</feature>
<protein>
    <submittedName>
        <fullName evidence="4">Uncharacterized protein</fullName>
    </submittedName>
</protein>
<keyword evidence="2" id="KW-0472">Membrane</keyword>
<evidence type="ECO:0000256" key="1">
    <source>
        <dbReference type="SAM" id="MobiDB-lite"/>
    </source>
</evidence>
<evidence type="ECO:0000256" key="2">
    <source>
        <dbReference type="SAM" id="Phobius"/>
    </source>
</evidence>
<dbReference type="AlphaFoldDB" id="A0A1L7X8D4"/>
<feature type="region of interest" description="Disordered" evidence="1">
    <location>
        <begin position="230"/>
        <end position="308"/>
    </location>
</feature>
<organism evidence="4 5">
    <name type="scientific">Phialocephala subalpina</name>
    <dbReference type="NCBI Taxonomy" id="576137"/>
    <lineage>
        <taxon>Eukaryota</taxon>
        <taxon>Fungi</taxon>
        <taxon>Dikarya</taxon>
        <taxon>Ascomycota</taxon>
        <taxon>Pezizomycotina</taxon>
        <taxon>Leotiomycetes</taxon>
        <taxon>Helotiales</taxon>
        <taxon>Mollisiaceae</taxon>
        <taxon>Phialocephala</taxon>
        <taxon>Phialocephala fortinii species complex</taxon>
    </lineage>
</organism>
<feature type="signal peptide" evidence="3">
    <location>
        <begin position="1"/>
        <end position="17"/>
    </location>
</feature>
<reference evidence="4 5" key="1">
    <citation type="submission" date="2016-03" db="EMBL/GenBank/DDBJ databases">
        <authorList>
            <person name="Ploux O."/>
        </authorList>
    </citation>
    <scope>NUCLEOTIDE SEQUENCE [LARGE SCALE GENOMIC DNA]</scope>
    <source>
        <strain evidence="4 5">UAMH 11012</strain>
    </source>
</reference>
<dbReference type="OrthoDB" id="10587708at2759"/>